<keyword evidence="3" id="KW-1185">Reference proteome</keyword>
<keyword evidence="1" id="KW-1133">Transmembrane helix</keyword>
<proteinExistence type="predicted"/>
<feature type="transmembrane region" description="Helical" evidence="1">
    <location>
        <begin position="246"/>
        <end position="270"/>
    </location>
</feature>
<accession>A0A9N8HKM6</accession>
<feature type="transmembrane region" description="Helical" evidence="1">
    <location>
        <begin position="202"/>
        <end position="225"/>
    </location>
</feature>
<keyword evidence="1" id="KW-0812">Transmembrane</keyword>
<reference evidence="2" key="1">
    <citation type="submission" date="2020-06" db="EMBL/GenBank/DDBJ databases">
        <authorList>
            <consortium name="Plant Systems Biology data submission"/>
        </authorList>
    </citation>
    <scope>NUCLEOTIDE SEQUENCE</scope>
    <source>
        <strain evidence="2">D6</strain>
    </source>
</reference>
<evidence type="ECO:0000313" key="3">
    <source>
        <dbReference type="Proteomes" id="UP001153069"/>
    </source>
</evidence>
<dbReference type="Proteomes" id="UP001153069">
    <property type="component" value="Unassembled WGS sequence"/>
</dbReference>
<keyword evidence="1" id="KW-0472">Membrane</keyword>
<evidence type="ECO:0000313" key="2">
    <source>
        <dbReference type="EMBL" id="CAB9516192.1"/>
    </source>
</evidence>
<gene>
    <name evidence="2" type="ORF">SEMRO_766_G199390.1</name>
</gene>
<dbReference type="EMBL" id="CAICTM010000765">
    <property type="protein sequence ID" value="CAB9516192.1"/>
    <property type="molecule type" value="Genomic_DNA"/>
</dbReference>
<name>A0A9N8HKM6_9STRA</name>
<feature type="transmembrane region" description="Helical" evidence="1">
    <location>
        <begin position="162"/>
        <end position="182"/>
    </location>
</feature>
<organism evidence="2 3">
    <name type="scientific">Seminavis robusta</name>
    <dbReference type="NCBI Taxonomy" id="568900"/>
    <lineage>
        <taxon>Eukaryota</taxon>
        <taxon>Sar</taxon>
        <taxon>Stramenopiles</taxon>
        <taxon>Ochrophyta</taxon>
        <taxon>Bacillariophyta</taxon>
        <taxon>Bacillariophyceae</taxon>
        <taxon>Bacillariophycidae</taxon>
        <taxon>Naviculales</taxon>
        <taxon>Naviculaceae</taxon>
        <taxon>Seminavis</taxon>
    </lineage>
</organism>
<protein>
    <submittedName>
        <fullName evidence="2">Uncharacterized protein</fullName>
    </submittedName>
</protein>
<dbReference type="OrthoDB" id="112528at2759"/>
<dbReference type="AlphaFoldDB" id="A0A9N8HKM6"/>
<comment type="caution">
    <text evidence="2">The sequence shown here is derived from an EMBL/GenBank/DDBJ whole genome shotgun (WGS) entry which is preliminary data.</text>
</comment>
<evidence type="ECO:0000256" key="1">
    <source>
        <dbReference type="SAM" id="Phobius"/>
    </source>
</evidence>
<sequence length="986" mass="109456">MTIPKKCENEAKEEGMTSITTTNQGNFLLHVEDEVDVDSVIFSDRGSPWKTTHDATSQVSPSTFGTGVSSIMESLSPKDLAALASLLKPLLASQNNERKHKAKGGDLEECALPPLRTHGETFFNEDENEDKNEEEADKAKWHASFGESIYSLFYLCSVNSWAFWYAAFVYALQITTILLTMIDVVDWGGNGLILPSMVDLSVTIAQGVALFQAVAFQSDLIQVVMKFKDGFHPEVLETHPGATYSTWLVSCLAQLFAGLLLLIVTIFILVTQVDSVLDIMLNFAALEFMADIDDVAFTLAKSGLIGSSTQRAVYEVANLKIPKRKTTNAFVSSLGTFNGMYDLDFSGGFLLERRGRYVERRSIEIDTPGRGVFAYCDDIKAWTFQVERKNITQDRDACSWIARSAETATFDIKETASIQWFVRDNTLHEVVHEPFSLFCFDCTSDEEGSDDCGGKGICTNAVCDCEDGLYGLRCEFVSPCPWITIDARTEKFATTRDWSTEYEFIELSNGELVEFYHRPVYVHEYDGGEYDVVMFTGARWALTSSEFLLHGGRIPDRKLSNGQEGVGSDIGNFFEHFFHAYNGYFGNYTVAFLSDYMQVGTQLDSNSPVSLSWYNAVAKEATAENKNQETGKLIDSEFLCHVCQDDSNPYLYDGKCNNGTCECSQDSFGGRCEIPPVKNGHCDPFFNTSEFKMDGGDCCESTCQSTPQYTCGAAEDGYVSTGYYYCKQPKNTWESSLLNGAAGSFSGFAVDLSLTSMVVVGDSVQIYDKVGPSWILRDTILGDVISDSVALSSGPFNSGQQPKLHSPLNNCCPIHIYKCNHDGCTQTQEFPLVSDFALSDDGTVLAMSLWISFEEAPKVIQVYEAQEGLFEFRTNVTITRNGTLAGFYSLSHYLYSEFFSEYIVVMAWDELSRDYAAETEFRFESDVYTLSPLSLALNQDGTVLAYGFPECQGTQLHIFTCNDAGVWVPRRAPQMSTTGCDEIQSG</sequence>